<proteinExistence type="predicted"/>
<accession>A0A4V6A2T2</accession>
<comment type="caution">
    <text evidence="2">The sequence shown here is derived from an EMBL/GenBank/DDBJ whole genome shotgun (WGS) entry which is preliminary data.</text>
</comment>
<protein>
    <submittedName>
        <fullName evidence="2">Uncharacterized protein</fullName>
    </submittedName>
</protein>
<reference evidence="2 3" key="1">
    <citation type="journal article" date="2015" name="Genome Biol.">
        <title>Comparative genomics of Steinernema reveals deeply conserved gene regulatory networks.</title>
        <authorList>
            <person name="Dillman A.R."/>
            <person name="Macchietto M."/>
            <person name="Porter C.F."/>
            <person name="Rogers A."/>
            <person name="Williams B."/>
            <person name="Antoshechkin I."/>
            <person name="Lee M.M."/>
            <person name="Goodwin Z."/>
            <person name="Lu X."/>
            <person name="Lewis E.E."/>
            <person name="Goodrich-Blair H."/>
            <person name="Stock S.P."/>
            <person name="Adams B.J."/>
            <person name="Sternberg P.W."/>
            <person name="Mortazavi A."/>
        </authorList>
    </citation>
    <scope>NUCLEOTIDE SEQUENCE [LARGE SCALE GENOMIC DNA]</scope>
    <source>
        <strain evidence="2 3">ALL</strain>
    </source>
</reference>
<keyword evidence="3" id="KW-1185">Reference proteome</keyword>
<name>A0A4V6A2T2_STECR</name>
<feature type="region of interest" description="Disordered" evidence="1">
    <location>
        <begin position="44"/>
        <end position="84"/>
    </location>
</feature>
<feature type="compositionally biased region" description="Basic and acidic residues" evidence="1">
    <location>
        <begin position="53"/>
        <end position="62"/>
    </location>
</feature>
<sequence length="142" mass="16179">MRRTGCFHSALTSFGNCLTKSELGVNFGALDSGNVRTRVFSKRNGWSPLASDPMHRRTDPRLRGGSLKVPESTSRDPNDVLRRPHQRLYPFSSAPFPRSLCNSFPHPAPAPTRTDLRHWTRSGHLRLCDLPRRMDRRRHAPP</sequence>
<gene>
    <name evidence="2" type="ORF">L596_014572</name>
</gene>
<organism evidence="2 3">
    <name type="scientific">Steinernema carpocapsae</name>
    <name type="common">Entomopathogenic nematode</name>
    <dbReference type="NCBI Taxonomy" id="34508"/>
    <lineage>
        <taxon>Eukaryota</taxon>
        <taxon>Metazoa</taxon>
        <taxon>Ecdysozoa</taxon>
        <taxon>Nematoda</taxon>
        <taxon>Chromadorea</taxon>
        <taxon>Rhabditida</taxon>
        <taxon>Tylenchina</taxon>
        <taxon>Panagrolaimomorpha</taxon>
        <taxon>Strongyloidoidea</taxon>
        <taxon>Steinernematidae</taxon>
        <taxon>Steinernema</taxon>
    </lineage>
</organism>
<evidence type="ECO:0000256" key="1">
    <source>
        <dbReference type="SAM" id="MobiDB-lite"/>
    </source>
</evidence>
<evidence type="ECO:0000313" key="3">
    <source>
        <dbReference type="Proteomes" id="UP000298663"/>
    </source>
</evidence>
<reference evidence="2 3" key="2">
    <citation type="journal article" date="2019" name="G3 (Bethesda)">
        <title>Hybrid Assembly of the Genome of the Entomopathogenic Nematode Steinernema carpocapsae Identifies the X-Chromosome.</title>
        <authorList>
            <person name="Serra L."/>
            <person name="Macchietto M."/>
            <person name="Macias-Munoz A."/>
            <person name="McGill C.J."/>
            <person name="Rodriguez I.M."/>
            <person name="Rodriguez B."/>
            <person name="Murad R."/>
            <person name="Mortazavi A."/>
        </authorList>
    </citation>
    <scope>NUCLEOTIDE SEQUENCE [LARGE SCALE GENOMIC DNA]</scope>
    <source>
        <strain evidence="2 3">ALL</strain>
    </source>
</reference>
<dbReference type="Proteomes" id="UP000298663">
    <property type="component" value="Unassembled WGS sequence"/>
</dbReference>
<dbReference type="AlphaFoldDB" id="A0A4V6A2T2"/>
<dbReference type="EMBL" id="AZBU02000004">
    <property type="protein sequence ID" value="TKR80505.1"/>
    <property type="molecule type" value="Genomic_DNA"/>
</dbReference>
<evidence type="ECO:0000313" key="2">
    <source>
        <dbReference type="EMBL" id="TKR80505.1"/>
    </source>
</evidence>
<feature type="compositionally biased region" description="Basic and acidic residues" evidence="1">
    <location>
        <begin position="73"/>
        <end position="82"/>
    </location>
</feature>